<comment type="caution">
    <text evidence="2">The sequence shown here is derived from an EMBL/GenBank/DDBJ whole genome shotgun (WGS) entry which is preliminary data.</text>
</comment>
<organism evidence="2 3">
    <name type="scientific">Trichostrongylus colubriformis</name>
    <name type="common">Black scour worm</name>
    <dbReference type="NCBI Taxonomy" id="6319"/>
    <lineage>
        <taxon>Eukaryota</taxon>
        <taxon>Metazoa</taxon>
        <taxon>Ecdysozoa</taxon>
        <taxon>Nematoda</taxon>
        <taxon>Chromadorea</taxon>
        <taxon>Rhabditida</taxon>
        <taxon>Rhabditina</taxon>
        <taxon>Rhabditomorpha</taxon>
        <taxon>Strongyloidea</taxon>
        <taxon>Trichostrongylidae</taxon>
        <taxon>Trichostrongylus</taxon>
    </lineage>
</organism>
<reference evidence="2 3" key="1">
    <citation type="submission" date="2019-10" db="EMBL/GenBank/DDBJ databases">
        <title>Assembly and Annotation for the nematode Trichostrongylus colubriformis.</title>
        <authorList>
            <person name="Martin J."/>
        </authorList>
    </citation>
    <scope>NUCLEOTIDE SEQUENCE [LARGE SCALE GENOMIC DNA]</scope>
    <source>
        <strain evidence="2">G859</strain>
        <tissue evidence="2">Whole worm</tissue>
    </source>
</reference>
<gene>
    <name evidence="2" type="ORF">GCK32_010479</name>
</gene>
<dbReference type="InterPro" id="IPR036364">
    <property type="entry name" value="SEA_dom_sf"/>
</dbReference>
<name>A0AAN8INC5_TRICO</name>
<dbReference type="EMBL" id="WIXE01012740">
    <property type="protein sequence ID" value="KAK5975692.1"/>
    <property type="molecule type" value="Genomic_DNA"/>
</dbReference>
<evidence type="ECO:0000313" key="3">
    <source>
        <dbReference type="Proteomes" id="UP001331761"/>
    </source>
</evidence>
<keyword evidence="3" id="KW-1185">Reference proteome</keyword>
<proteinExistence type="predicted"/>
<sequence>MLAFQPTSEPVFPRVELPEESAEIVNEKKTTTTDSFMVDAKPVSVVKEIQDTTPTPSRMPSTRPLPSIVIQPIVTKTTVNEFHVQPNMDSEEARRLATIIQGSTGAMPSSSLKKAMFTMRITSIEFMEEFADKASGKYKKLSDQIVPQMSAILKTILGDNFVDFEIRSLAKGLKQQSHQMVR</sequence>
<evidence type="ECO:0000259" key="1">
    <source>
        <dbReference type="PROSITE" id="PS50024"/>
    </source>
</evidence>
<dbReference type="Pfam" id="PF01390">
    <property type="entry name" value="SEA"/>
    <property type="match status" value="1"/>
</dbReference>
<dbReference type="PROSITE" id="PS50024">
    <property type="entry name" value="SEA"/>
    <property type="match status" value="1"/>
</dbReference>
<dbReference type="Proteomes" id="UP001331761">
    <property type="component" value="Unassembled WGS sequence"/>
</dbReference>
<dbReference type="InterPro" id="IPR000082">
    <property type="entry name" value="SEA_dom"/>
</dbReference>
<evidence type="ECO:0000313" key="2">
    <source>
        <dbReference type="EMBL" id="KAK5975692.1"/>
    </source>
</evidence>
<dbReference type="SUPFAM" id="SSF82671">
    <property type="entry name" value="SEA domain"/>
    <property type="match status" value="1"/>
</dbReference>
<protein>
    <recommendedName>
        <fullName evidence="1">SEA domain-containing protein</fullName>
    </recommendedName>
</protein>
<feature type="domain" description="SEA" evidence="1">
    <location>
        <begin position="111"/>
        <end position="182"/>
    </location>
</feature>
<dbReference type="AlphaFoldDB" id="A0AAN8INC5"/>
<accession>A0AAN8INC5</accession>